<comment type="caution">
    <text evidence="2">The sequence shown here is derived from an EMBL/GenBank/DDBJ whole genome shotgun (WGS) entry which is preliminary data.</text>
</comment>
<feature type="non-terminal residue" evidence="2">
    <location>
        <position position="1"/>
    </location>
</feature>
<reference evidence="2 3" key="1">
    <citation type="submission" date="2024-05" db="EMBL/GenBank/DDBJ databases">
        <authorList>
            <person name="Wallberg A."/>
        </authorList>
    </citation>
    <scope>NUCLEOTIDE SEQUENCE [LARGE SCALE GENOMIC DNA]</scope>
</reference>
<feature type="non-terminal residue" evidence="2">
    <location>
        <position position="108"/>
    </location>
</feature>
<dbReference type="EMBL" id="CAXKWB010030766">
    <property type="protein sequence ID" value="CAL4138396.1"/>
    <property type="molecule type" value="Genomic_DNA"/>
</dbReference>
<name>A0AAV2RVT6_MEGNR</name>
<dbReference type="Proteomes" id="UP001497623">
    <property type="component" value="Unassembled WGS sequence"/>
</dbReference>
<evidence type="ECO:0000313" key="3">
    <source>
        <dbReference type="Proteomes" id="UP001497623"/>
    </source>
</evidence>
<organism evidence="2 3">
    <name type="scientific">Meganyctiphanes norvegica</name>
    <name type="common">Northern krill</name>
    <name type="synonym">Thysanopoda norvegica</name>
    <dbReference type="NCBI Taxonomy" id="48144"/>
    <lineage>
        <taxon>Eukaryota</taxon>
        <taxon>Metazoa</taxon>
        <taxon>Ecdysozoa</taxon>
        <taxon>Arthropoda</taxon>
        <taxon>Crustacea</taxon>
        <taxon>Multicrustacea</taxon>
        <taxon>Malacostraca</taxon>
        <taxon>Eumalacostraca</taxon>
        <taxon>Eucarida</taxon>
        <taxon>Euphausiacea</taxon>
        <taxon>Euphausiidae</taxon>
        <taxon>Meganyctiphanes</taxon>
    </lineage>
</organism>
<proteinExistence type="predicted"/>
<keyword evidence="3" id="KW-1185">Reference proteome</keyword>
<gene>
    <name evidence="2" type="ORF">MNOR_LOCUS28210</name>
</gene>
<feature type="compositionally biased region" description="Polar residues" evidence="1">
    <location>
        <begin position="43"/>
        <end position="55"/>
    </location>
</feature>
<evidence type="ECO:0000313" key="2">
    <source>
        <dbReference type="EMBL" id="CAL4138396.1"/>
    </source>
</evidence>
<evidence type="ECO:0000256" key="1">
    <source>
        <dbReference type="SAM" id="MobiDB-lite"/>
    </source>
</evidence>
<feature type="compositionally biased region" description="Low complexity" evidence="1">
    <location>
        <begin position="56"/>
        <end position="67"/>
    </location>
</feature>
<protein>
    <submittedName>
        <fullName evidence="2">Uncharacterized protein</fullName>
    </submittedName>
</protein>
<sequence length="108" mass="12080">TQQRSSKNECYGSQVCPDFPMNSKELTGPYSICGQYSKKILSGTQNSRPTKVECQSSTNNTSPSRSRALLDTNESFSIEPSCEFLLATTKKLQLNMYATHPSRKFLTK</sequence>
<feature type="region of interest" description="Disordered" evidence="1">
    <location>
        <begin position="43"/>
        <end position="67"/>
    </location>
</feature>
<accession>A0AAV2RVT6</accession>
<dbReference type="AlphaFoldDB" id="A0AAV2RVT6"/>